<sequence>MPALVHQQKGHDDGHNEMALARALVSHAPHLRDDESVVNAYGRVEIRELNADNTTSARRTGHAWNELRLGNSRDGETTLVQDA</sequence>
<comment type="caution">
    <text evidence="1">The sequence shown here is derived from an EMBL/GenBank/DDBJ whole genome shotgun (WGS) entry which is preliminary data.</text>
</comment>
<dbReference type="Proteomes" id="UP000009319">
    <property type="component" value="Unassembled WGS sequence"/>
</dbReference>
<organism evidence="1 2">
    <name type="scientific">Rhizobium mesoamericanum STM3625</name>
    <dbReference type="NCBI Taxonomy" id="1211777"/>
    <lineage>
        <taxon>Bacteria</taxon>
        <taxon>Pseudomonadati</taxon>
        <taxon>Pseudomonadota</taxon>
        <taxon>Alphaproteobacteria</taxon>
        <taxon>Hyphomicrobiales</taxon>
        <taxon>Rhizobiaceae</taxon>
        <taxon>Rhizobium/Agrobacterium group</taxon>
        <taxon>Rhizobium</taxon>
    </lineage>
</organism>
<accession>K0Q4T0</accession>
<keyword evidence="2" id="KW-1185">Reference proteome</keyword>
<evidence type="ECO:0000313" key="1">
    <source>
        <dbReference type="EMBL" id="CCM79612.1"/>
    </source>
</evidence>
<dbReference type="AlphaFoldDB" id="K0Q4T0"/>
<gene>
    <name evidence="1" type="ORF">BN77_p30036</name>
</gene>
<proteinExistence type="predicted"/>
<protein>
    <submittedName>
        <fullName evidence="1">Uncharacterized protein</fullName>
    </submittedName>
</protein>
<dbReference type="eggNOG" id="ENOG5031AB1">
    <property type="taxonomic scope" value="Bacteria"/>
</dbReference>
<dbReference type="EMBL" id="CANI01000051">
    <property type="protein sequence ID" value="CCM79612.1"/>
    <property type="molecule type" value="Genomic_DNA"/>
</dbReference>
<dbReference type="HOGENOM" id="CLU_2540244_0_0_5"/>
<dbReference type="STRING" id="1211777.BN77_p30036"/>
<reference evidence="1 2" key="1">
    <citation type="journal article" date="2013" name="Genome Announc.">
        <title>Draft Genome Sequence of Rhizobium mesoamericanum STM3625, a Nitrogen-Fixing Symbiont of Mimosa pudica Isolated in French Guiana (South America).</title>
        <authorList>
            <person name="Moulin L."/>
            <person name="Mornico D."/>
            <person name="Melkonian R."/>
            <person name="Klonowska A."/>
        </authorList>
    </citation>
    <scope>NUCLEOTIDE SEQUENCE [LARGE SCALE GENOMIC DNA]</scope>
    <source>
        <strain evidence="1 2">STM3625</strain>
    </source>
</reference>
<evidence type="ECO:0000313" key="2">
    <source>
        <dbReference type="Proteomes" id="UP000009319"/>
    </source>
</evidence>
<name>K0Q4T0_9HYPH</name>